<accession>A0A9Q3IJ13</accession>
<name>A0A9Q3IJ13_9BASI</name>
<dbReference type="AlphaFoldDB" id="A0A9Q3IJ13"/>
<organism evidence="2 3">
    <name type="scientific">Austropuccinia psidii MF-1</name>
    <dbReference type="NCBI Taxonomy" id="1389203"/>
    <lineage>
        <taxon>Eukaryota</taxon>
        <taxon>Fungi</taxon>
        <taxon>Dikarya</taxon>
        <taxon>Basidiomycota</taxon>
        <taxon>Pucciniomycotina</taxon>
        <taxon>Pucciniomycetes</taxon>
        <taxon>Pucciniales</taxon>
        <taxon>Sphaerophragmiaceae</taxon>
        <taxon>Austropuccinia</taxon>
    </lineage>
</organism>
<sequence length="127" mass="14639">MNQHSKSDFPPLPEDTIEGRKKKGKRREQTSYTPGASPSEQTLPWHVRPEDSPISPTPEPRATSTPATEPRTQSIPRRVFVTAPNSPSTLQRKFPRQERTLVGFKAKDYSLNFDEEEVEKPIRRWKE</sequence>
<feature type="region of interest" description="Disordered" evidence="1">
    <location>
        <begin position="1"/>
        <end position="78"/>
    </location>
</feature>
<evidence type="ECO:0000313" key="2">
    <source>
        <dbReference type="EMBL" id="MBW0540865.1"/>
    </source>
</evidence>
<protein>
    <submittedName>
        <fullName evidence="2">Uncharacterized protein</fullName>
    </submittedName>
</protein>
<comment type="caution">
    <text evidence="2">The sequence shown here is derived from an EMBL/GenBank/DDBJ whole genome shotgun (WGS) entry which is preliminary data.</text>
</comment>
<feature type="compositionally biased region" description="Polar residues" evidence="1">
    <location>
        <begin position="62"/>
        <end position="75"/>
    </location>
</feature>
<proteinExistence type="predicted"/>
<gene>
    <name evidence="2" type="ORF">O181_080580</name>
</gene>
<keyword evidence="3" id="KW-1185">Reference proteome</keyword>
<reference evidence="2" key="1">
    <citation type="submission" date="2021-03" db="EMBL/GenBank/DDBJ databases">
        <title>Draft genome sequence of rust myrtle Austropuccinia psidii MF-1, a brazilian biotype.</title>
        <authorList>
            <person name="Quecine M.C."/>
            <person name="Pachon D.M.R."/>
            <person name="Bonatelli M.L."/>
            <person name="Correr F.H."/>
            <person name="Franceschini L.M."/>
            <person name="Leite T.F."/>
            <person name="Margarido G.R.A."/>
            <person name="Almeida C.A."/>
            <person name="Ferrarezi J.A."/>
            <person name="Labate C.A."/>
        </authorList>
    </citation>
    <scope>NUCLEOTIDE SEQUENCE</scope>
    <source>
        <strain evidence="2">MF-1</strain>
    </source>
</reference>
<evidence type="ECO:0000313" key="3">
    <source>
        <dbReference type="Proteomes" id="UP000765509"/>
    </source>
</evidence>
<evidence type="ECO:0000256" key="1">
    <source>
        <dbReference type="SAM" id="MobiDB-lite"/>
    </source>
</evidence>
<dbReference type="EMBL" id="AVOT02045528">
    <property type="protein sequence ID" value="MBW0540865.1"/>
    <property type="molecule type" value="Genomic_DNA"/>
</dbReference>
<feature type="compositionally biased region" description="Polar residues" evidence="1">
    <location>
        <begin position="30"/>
        <end position="42"/>
    </location>
</feature>
<dbReference type="Proteomes" id="UP000765509">
    <property type="component" value="Unassembled WGS sequence"/>
</dbReference>